<dbReference type="PROSITE" id="PS00232">
    <property type="entry name" value="CADHERIN_1"/>
    <property type="match status" value="3"/>
</dbReference>
<dbReference type="SMART" id="SM00112">
    <property type="entry name" value="CA"/>
    <property type="match status" value="6"/>
</dbReference>
<feature type="domain" description="Cadherin" evidence="15">
    <location>
        <begin position="395"/>
        <end position="499"/>
    </location>
</feature>
<feature type="compositionally biased region" description="Basic and acidic residues" evidence="13">
    <location>
        <begin position="12"/>
        <end position="21"/>
    </location>
</feature>
<evidence type="ECO:0000256" key="11">
    <source>
        <dbReference type="ARBA" id="ARBA00074462"/>
    </source>
</evidence>
<feature type="domain" description="Cadherin" evidence="15">
    <location>
        <begin position="623"/>
        <end position="723"/>
    </location>
</feature>
<dbReference type="OMA" id="SHTHEFP"/>
<keyword evidence="3 14" id="KW-0812">Transmembrane</keyword>
<dbReference type="Pfam" id="PF00028">
    <property type="entry name" value="Cadherin"/>
    <property type="match status" value="5"/>
</dbReference>
<feature type="domain" description="Cadherin" evidence="15">
    <location>
        <begin position="287"/>
        <end position="394"/>
    </location>
</feature>
<gene>
    <name evidence="16" type="ORF">scyTo_0019279</name>
</gene>
<comment type="subcellular location">
    <subcellularLocation>
        <location evidence="1">Cell membrane</location>
        <topology evidence="1">Single-pass type I membrane protein</topology>
    </subcellularLocation>
</comment>
<keyword evidence="10" id="KW-0325">Glycoprotein</keyword>
<evidence type="ECO:0000256" key="3">
    <source>
        <dbReference type="ARBA" id="ARBA00022692"/>
    </source>
</evidence>
<evidence type="ECO:0000256" key="4">
    <source>
        <dbReference type="ARBA" id="ARBA00022729"/>
    </source>
</evidence>
<dbReference type="FunFam" id="2.60.40.60:FF:000006">
    <property type="entry name" value="Protocadherin alpha 2"/>
    <property type="match status" value="1"/>
</dbReference>
<evidence type="ECO:0000256" key="6">
    <source>
        <dbReference type="ARBA" id="ARBA00022837"/>
    </source>
</evidence>
<evidence type="ECO:0000256" key="13">
    <source>
        <dbReference type="SAM" id="MobiDB-lite"/>
    </source>
</evidence>
<reference evidence="16 17" key="1">
    <citation type="journal article" date="2018" name="Nat. Ecol. Evol.">
        <title>Shark genomes provide insights into elasmobranch evolution and the origin of vertebrates.</title>
        <authorList>
            <person name="Hara Y"/>
            <person name="Yamaguchi K"/>
            <person name="Onimaru K"/>
            <person name="Kadota M"/>
            <person name="Koyanagi M"/>
            <person name="Keeley SD"/>
            <person name="Tatsumi K"/>
            <person name="Tanaka K"/>
            <person name="Motone F"/>
            <person name="Kageyama Y"/>
            <person name="Nozu R"/>
            <person name="Adachi N"/>
            <person name="Nishimura O"/>
            <person name="Nakagawa R"/>
            <person name="Tanegashima C"/>
            <person name="Kiyatake I"/>
            <person name="Matsumoto R"/>
            <person name="Murakumo K"/>
            <person name="Nishida K"/>
            <person name="Terakita A"/>
            <person name="Kuratani S"/>
            <person name="Sato K"/>
            <person name="Hyodo S Kuraku.S."/>
        </authorList>
    </citation>
    <scope>NUCLEOTIDE SEQUENCE [LARGE SCALE GENOMIC DNA]</scope>
</reference>
<evidence type="ECO:0000259" key="15">
    <source>
        <dbReference type="PROSITE" id="PS50268"/>
    </source>
</evidence>
<feature type="transmembrane region" description="Helical" evidence="14">
    <location>
        <begin position="731"/>
        <end position="755"/>
    </location>
</feature>
<keyword evidence="8 14" id="KW-1133">Transmembrane helix</keyword>
<keyword evidence="9 14" id="KW-0472">Membrane</keyword>
<keyword evidence="17" id="KW-1185">Reference proteome</keyword>
<keyword evidence="2" id="KW-1003">Cell membrane</keyword>
<dbReference type="CDD" id="cd11304">
    <property type="entry name" value="Cadherin_repeat"/>
    <property type="match status" value="6"/>
</dbReference>
<keyword evidence="5" id="KW-0677">Repeat</keyword>
<dbReference type="FunFam" id="2.60.40.60:FF:000002">
    <property type="entry name" value="Protocadherin alpha 2"/>
    <property type="match status" value="1"/>
</dbReference>
<dbReference type="GO" id="GO:0005886">
    <property type="term" value="C:plasma membrane"/>
    <property type="evidence" value="ECO:0007669"/>
    <property type="project" value="UniProtKB-SubCell"/>
</dbReference>
<dbReference type="EMBL" id="BFAA01014178">
    <property type="protein sequence ID" value="GCB77406.1"/>
    <property type="molecule type" value="Genomic_DNA"/>
</dbReference>
<dbReference type="GO" id="GO:0007156">
    <property type="term" value="P:homophilic cell adhesion via plasma membrane adhesion molecules"/>
    <property type="evidence" value="ECO:0007669"/>
    <property type="project" value="InterPro"/>
</dbReference>
<dbReference type="Proteomes" id="UP000288216">
    <property type="component" value="Unassembled WGS sequence"/>
</dbReference>
<dbReference type="SUPFAM" id="SSF49313">
    <property type="entry name" value="Cadherin-like"/>
    <property type="match status" value="6"/>
</dbReference>
<keyword evidence="4" id="KW-0732">Signal</keyword>
<dbReference type="FunFam" id="2.60.40.60:FF:000004">
    <property type="entry name" value="Protocadherin 1 gamma 2"/>
    <property type="match status" value="1"/>
</dbReference>
<feature type="domain" description="Cadherin" evidence="15">
    <location>
        <begin position="178"/>
        <end position="286"/>
    </location>
</feature>
<dbReference type="InterPro" id="IPR032455">
    <property type="entry name" value="Cadherin_C"/>
</dbReference>
<dbReference type="PANTHER" id="PTHR24028">
    <property type="entry name" value="CADHERIN-87A"/>
    <property type="match status" value="1"/>
</dbReference>
<dbReference type="Gene3D" id="2.60.40.60">
    <property type="entry name" value="Cadherins"/>
    <property type="match status" value="6"/>
</dbReference>
<dbReference type="InterPro" id="IPR013164">
    <property type="entry name" value="Cadherin_N"/>
</dbReference>
<feature type="domain" description="Cadherin" evidence="15">
    <location>
        <begin position="69"/>
        <end position="177"/>
    </location>
</feature>
<evidence type="ECO:0000256" key="1">
    <source>
        <dbReference type="ARBA" id="ARBA00004251"/>
    </source>
</evidence>
<dbReference type="PANTHER" id="PTHR24028:SF236">
    <property type="entry name" value="PROTOCADHERIN GAMMA-C3"/>
    <property type="match status" value="1"/>
</dbReference>
<evidence type="ECO:0000256" key="2">
    <source>
        <dbReference type="ARBA" id="ARBA00022475"/>
    </source>
</evidence>
<dbReference type="FunFam" id="2.60.40.60:FF:000185">
    <property type="entry name" value="Protocadherin 2 alpha c"/>
    <property type="match status" value="1"/>
</dbReference>
<dbReference type="FunFam" id="2.60.40.60:FF:000018">
    <property type="entry name" value="Protocadherin gamma c3"/>
    <property type="match status" value="1"/>
</dbReference>
<protein>
    <recommendedName>
        <fullName evidence="11">Protocadherin gamma-C3</fullName>
    </recommendedName>
</protein>
<proteinExistence type="predicted"/>
<dbReference type="InterPro" id="IPR002126">
    <property type="entry name" value="Cadherin-like_dom"/>
</dbReference>
<evidence type="ECO:0000256" key="7">
    <source>
        <dbReference type="ARBA" id="ARBA00022889"/>
    </source>
</evidence>
<feature type="region of interest" description="Disordered" evidence="13">
    <location>
        <begin position="870"/>
        <end position="922"/>
    </location>
</feature>
<dbReference type="STRING" id="75743.A0A401PWA2"/>
<evidence type="ECO:0000256" key="14">
    <source>
        <dbReference type="SAM" id="Phobius"/>
    </source>
</evidence>
<evidence type="ECO:0000256" key="12">
    <source>
        <dbReference type="PROSITE-ProRule" id="PRU00043"/>
    </source>
</evidence>
<dbReference type="PRINTS" id="PR00205">
    <property type="entry name" value="CADHERIN"/>
</dbReference>
<sequence length="922" mass="100404">MWPHPSGFIQDPDSRPHHESLTPKSVWAHSWEQPLVPAGRERGDMANSPGRGIWKSFMLFFLRLVSILDGASGQLRYSIPEELKHGAFVGNIADDLGLNVGELSARRFRIVPSARKHYLEVNLENGILFVNEKIDREAVCGLSAACFLSLEVVIESPLELYQAEIEIVDVNDNPPAFPNTQVKLDITESAAPGSRFPLESAQDPDVGTNSLRTYRLSPNEHFVLEVQTRSERSKIPELILERSLDRERQAVHRLLLTALDGGVPEKSGSVRIAVHVVDANDNTPVFERPVYTVRVAEDAPRGTLLVQLNASDLDEGTNGRIAYSLGSHAHGTVRELFSVDPQTGQVRVKGGLDYEGSPVHEVYVQAKDLGPNAVAAHCNVIVEVQDVNDNRPEIVLTSLSSPVPEDASPGTVIALISVTDRDTGANGRVSCRLTGSPPFKLLPSFRKYFTLVTERRLDRELVPEYNVTVAARDGGSPPLSSSRTIRVKVSDVNDNPPRFSRASYTVYVMENNAPGASICSVRAEDPDANQNSYLSYSILEGQVQGMPVSTYVSVNSDTGSLYALRSFDFEQLRKFRVQIRAQDAGFTPLSSNCTVNILILDQNDNGPVIVAPLPRNGSVAAETVPRWAAAGHLAVRVTAVDADQGANARLSYRLLRATERGLFKLDVHTGEIRMARPFGPRDSPQQSLVLQAQDGGVPPLSATLTILLTAVDRVPEPRAEPDRDSQLNPDLTLYLIISLGSISFLFLLAILLLALTRWHRLRADGCSPLACCPTARRRNSAHIFQKPDVNLQLAAGAPGAASGEFPACRLPSQAYRYKVCLTPESAKSDFMFLRPCGPATPPNNNPLQGCHARVAGDSGHGLGAAIKAPTEVKQQNTDYPPFQRNVGFSSREPEETGIRPDGQPESGKVRSAVTAPTVFGFA</sequence>
<dbReference type="AlphaFoldDB" id="A0A401PWA2"/>
<dbReference type="FunFam" id="2.60.40.60:FF:000001">
    <property type="entry name" value="Protocadherin alpha 2"/>
    <property type="match status" value="1"/>
</dbReference>
<dbReference type="PROSITE" id="PS50268">
    <property type="entry name" value="CADHERIN_2"/>
    <property type="match status" value="6"/>
</dbReference>
<accession>A0A401PWA2</accession>
<dbReference type="OrthoDB" id="6252479at2759"/>
<organism evidence="16 17">
    <name type="scientific">Scyliorhinus torazame</name>
    <name type="common">Cloudy catshark</name>
    <name type="synonym">Catulus torazame</name>
    <dbReference type="NCBI Taxonomy" id="75743"/>
    <lineage>
        <taxon>Eukaryota</taxon>
        <taxon>Metazoa</taxon>
        <taxon>Chordata</taxon>
        <taxon>Craniata</taxon>
        <taxon>Vertebrata</taxon>
        <taxon>Chondrichthyes</taxon>
        <taxon>Elasmobranchii</taxon>
        <taxon>Galeomorphii</taxon>
        <taxon>Galeoidea</taxon>
        <taxon>Carcharhiniformes</taxon>
        <taxon>Scyliorhinidae</taxon>
        <taxon>Scyliorhinus</taxon>
    </lineage>
</organism>
<evidence type="ECO:0000313" key="17">
    <source>
        <dbReference type="Proteomes" id="UP000288216"/>
    </source>
</evidence>
<evidence type="ECO:0000313" key="16">
    <source>
        <dbReference type="EMBL" id="GCB77406.1"/>
    </source>
</evidence>
<name>A0A401PWA2_SCYTO</name>
<feature type="domain" description="Cadherin" evidence="15">
    <location>
        <begin position="500"/>
        <end position="609"/>
    </location>
</feature>
<dbReference type="InterPro" id="IPR015919">
    <property type="entry name" value="Cadherin-like_sf"/>
</dbReference>
<dbReference type="Pfam" id="PF08266">
    <property type="entry name" value="Cadherin_2"/>
    <property type="match status" value="1"/>
</dbReference>
<keyword evidence="7" id="KW-0130">Cell adhesion</keyword>
<keyword evidence="6 12" id="KW-0106">Calcium</keyword>
<evidence type="ECO:0000256" key="8">
    <source>
        <dbReference type="ARBA" id="ARBA00022989"/>
    </source>
</evidence>
<evidence type="ECO:0000256" key="9">
    <source>
        <dbReference type="ARBA" id="ARBA00023136"/>
    </source>
</evidence>
<evidence type="ECO:0000256" key="10">
    <source>
        <dbReference type="ARBA" id="ARBA00023180"/>
    </source>
</evidence>
<comment type="caution">
    <text evidence="16">The sequence shown here is derived from an EMBL/GenBank/DDBJ whole genome shotgun (WGS) entry which is preliminary data.</text>
</comment>
<evidence type="ECO:0000256" key="5">
    <source>
        <dbReference type="ARBA" id="ARBA00022737"/>
    </source>
</evidence>
<dbReference type="InterPro" id="IPR020894">
    <property type="entry name" value="Cadherin_CS"/>
</dbReference>
<dbReference type="GO" id="GO:0005509">
    <property type="term" value="F:calcium ion binding"/>
    <property type="evidence" value="ECO:0007669"/>
    <property type="project" value="UniProtKB-UniRule"/>
</dbReference>
<feature type="region of interest" description="Disordered" evidence="13">
    <location>
        <begin position="1"/>
        <end position="23"/>
    </location>
</feature>
<dbReference type="InterPro" id="IPR050174">
    <property type="entry name" value="Protocadherin/Cadherin-CA"/>
</dbReference>
<dbReference type="Pfam" id="PF16492">
    <property type="entry name" value="Cadherin_C_2"/>
    <property type="match status" value="1"/>
</dbReference>